<evidence type="ECO:0000313" key="3">
    <source>
        <dbReference type="Proteomes" id="UP000295511"/>
    </source>
</evidence>
<dbReference type="Proteomes" id="UP000295511">
    <property type="component" value="Unassembled WGS sequence"/>
</dbReference>
<proteinExistence type="predicted"/>
<evidence type="ECO:0000313" key="2">
    <source>
        <dbReference type="EMBL" id="TDF95319.1"/>
    </source>
</evidence>
<accession>A0A4R5KIH8</accession>
<comment type="caution">
    <text evidence="2">The sequence shown here is derived from an EMBL/GenBank/DDBJ whole genome shotgun (WGS) entry which is preliminary data.</text>
</comment>
<dbReference type="EMBL" id="SMRU01000013">
    <property type="protein sequence ID" value="TDF95319.1"/>
    <property type="molecule type" value="Genomic_DNA"/>
</dbReference>
<organism evidence="2 3">
    <name type="scientific">Arthrobacter terricola</name>
    <dbReference type="NCBI Taxonomy" id="2547396"/>
    <lineage>
        <taxon>Bacteria</taxon>
        <taxon>Bacillati</taxon>
        <taxon>Actinomycetota</taxon>
        <taxon>Actinomycetes</taxon>
        <taxon>Micrococcales</taxon>
        <taxon>Micrococcaceae</taxon>
        <taxon>Arthrobacter</taxon>
    </lineage>
</organism>
<protein>
    <submittedName>
        <fullName evidence="2">Uncharacterized protein</fullName>
    </submittedName>
</protein>
<name>A0A4R5KIH8_9MICC</name>
<reference evidence="2 3" key="1">
    <citation type="submission" date="2019-03" db="EMBL/GenBank/DDBJ databases">
        <title>Whole genome sequence of Arthrobacter sp JH1-1.</title>
        <authorList>
            <person name="Trinh H.N."/>
        </authorList>
    </citation>
    <scope>NUCLEOTIDE SEQUENCE [LARGE SCALE GENOMIC DNA]</scope>
    <source>
        <strain evidence="2 3">JH1-1</strain>
    </source>
</reference>
<dbReference type="AlphaFoldDB" id="A0A4R5KIH8"/>
<gene>
    <name evidence="2" type="ORF">E1809_12465</name>
</gene>
<feature type="region of interest" description="Disordered" evidence="1">
    <location>
        <begin position="136"/>
        <end position="155"/>
    </location>
</feature>
<keyword evidence="3" id="KW-1185">Reference proteome</keyword>
<sequence>MAELQVEALYTLRITNTTPGASLTFEPSSEWPATFGLYALWESPNALCDKAFGEGLKGFWCGVELAHFHIDQTVAPGASIDLVSHPGVSDWFQADAGTVVPDPSKVLAVRDAFARPHDFLVTYYGVDEWRFVGSCPNTNPGSPPPSEMRQGRATGTMQIASRSGTCRPFMDDSLFPDFENYLSADATYTILD</sequence>
<dbReference type="RefSeq" id="WP_133204552.1">
    <property type="nucleotide sequence ID" value="NZ_SMRU01000013.1"/>
</dbReference>
<dbReference type="OrthoDB" id="9842525at2"/>
<evidence type="ECO:0000256" key="1">
    <source>
        <dbReference type="SAM" id="MobiDB-lite"/>
    </source>
</evidence>